<keyword evidence="4" id="KW-0812">Transmembrane</keyword>
<keyword evidence="1 3" id="KW-0245">EGF-like domain</keyword>
<evidence type="ECO:0000259" key="6">
    <source>
        <dbReference type="PROSITE" id="PS50011"/>
    </source>
</evidence>
<dbReference type="PROSITE" id="PS01187">
    <property type="entry name" value="EGF_CA"/>
    <property type="match status" value="2"/>
</dbReference>
<keyword evidence="5" id="KW-0732">Signal</keyword>
<name>A0ABM4BQC2_HYDVU</name>
<dbReference type="InterPro" id="IPR000719">
    <property type="entry name" value="Prot_kinase_dom"/>
</dbReference>
<dbReference type="InterPro" id="IPR020635">
    <property type="entry name" value="Tyr_kinase_cat_dom"/>
</dbReference>
<dbReference type="Gene3D" id="3.30.200.20">
    <property type="entry name" value="Phosphorylase Kinase, domain 1"/>
    <property type="match status" value="1"/>
</dbReference>
<accession>A0ABM4BQC2</accession>
<feature type="domain" description="Protein kinase" evidence="6">
    <location>
        <begin position="739"/>
        <end position="1066"/>
    </location>
</feature>
<dbReference type="PANTHER" id="PTHR24416">
    <property type="entry name" value="TYROSINE-PROTEIN KINASE RECEPTOR"/>
    <property type="match status" value="1"/>
</dbReference>
<dbReference type="PROSITE" id="PS50026">
    <property type="entry name" value="EGF_3"/>
    <property type="match status" value="2"/>
</dbReference>
<evidence type="ECO:0000256" key="4">
    <source>
        <dbReference type="SAM" id="Phobius"/>
    </source>
</evidence>
<feature type="domain" description="EGF-like" evidence="7">
    <location>
        <begin position="207"/>
        <end position="250"/>
    </location>
</feature>
<dbReference type="InterPro" id="IPR000742">
    <property type="entry name" value="EGF"/>
</dbReference>
<dbReference type="Gene3D" id="2.90.20.10">
    <property type="entry name" value="Plasmodium vivax P25 domain"/>
    <property type="match status" value="1"/>
</dbReference>
<dbReference type="InterPro" id="IPR001245">
    <property type="entry name" value="Ser-Thr/Tyr_kinase_cat_dom"/>
</dbReference>
<dbReference type="CDD" id="cd00054">
    <property type="entry name" value="EGF_CA"/>
    <property type="match status" value="2"/>
</dbReference>
<dbReference type="InterPro" id="IPR050122">
    <property type="entry name" value="RTK"/>
</dbReference>
<evidence type="ECO:0000313" key="8">
    <source>
        <dbReference type="Proteomes" id="UP001652625"/>
    </source>
</evidence>
<sequence length="1096" mass="125903">MKRPFKVHFKHIIWVLLMCFMTLNYSITHDSITDNPNIVCPPISDDSIKVVLFHCIVPYSIGGCNCSYQVDGFFKSRDVPLSNISKLFLNQSNGDGYIYGTKGVIRMNVERSMFTNIQNFDIYLIFAYYIQNGTYTLDVSDFPTDNLTNNSSSYTWNVFKKRYTINKNEFSITLYGSDGFIILNDLCVYLVCTTSYNFNNISGQCEDINECISLKSPCDWSNGKCWNTNGSYFCSCNAGWKLEEDNASCAYYFVGSVSIPILKGYGIALIPILDNEYLISLDILIKYSMSVNPNSIIHFTNCISNKDVCNTVLKIYTIMNSLWVYSEKKSFSFPFVKNNWFSIEISQTLNGTFYMFEIKYNKSTVFTNVYTQVQILYDIKVYASDPWTDSLYGLIRNFKLINGISNRRMHPVVVIPTGFDMEKVMVVKKFQQQVTIFASLIYGSLNNYEEPIGVIWQYTEGIFNGETYVTLYPLVYYGGHIKFSYVFYTREQVNPIVRYSDTKDFTKFNFESNVTFENGVFNIETYLDYNTLRKTFKLDTSFPDYAKQYLVPDSRNYDVFLSNDRYNDSFAIQGLVSFPNLPSDMLSFYWISCNVSINDLKGCSKGWILNQHNNGCIDFNECNSSNPCSWNNSLCENTNGSYICLCKYGWLLGKDNASCVEGKFFSPEDAASKKSYIITIAVLVPVLVVIITVLVILQICRNKQYKHEQMQKTFQYIYSNYEEYYKVSPDEWKISHKYIALEQKIGEGAFGNVFMAKIEANAFSQTMYANKSGRNILGDSQHGFNKSDGTYVAVKILKEGATQSELNDFIKEINIMKEIGYHKNIVNMIGCSKINKFLCLIVELMEEGDLLQFLRNHRTKVCKKKLEPAVSFVFNSEYQKAIKKTTNGIPLAEMESLTSKDLLYFAWQVASGMEYLASIKLIHRDLAARNILVGANKNLKISDFGLTRKANDDAYTCKKSRRLPVKWMSIEAIFDLTFTSYSDVWSYGVVLFEIVTLGGTPYPTITNNELLTLLKSGYRMDRPENCSLEIYNIMLLCWNEDPLQRPTFTELRVSFDKILSGGDSFVSLNINERNTYYNLQPSRIISTEEKDHEVEV</sequence>
<evidence type="ECO:0000313" key="9">
    <source>
        <dbReference type="RefSeq" id="XP_065651335.1"/>
    </source>
</evidence>
<dbReference type="SUPFAM" id="SSF57196">
    <property type="entry name" value="EGF/Laminin"/>
    <property type="match status" value="2"/>
</dbReference>
<dbReference type="Gene3D" id="2.10.25.10">
    <property type="entry name" value="Laminin"/>
    <property type="match status" value="1"/>
</dbReference>
<keyword evidence="4" id="KW-0472">Membrane</keyword>
<dbReference type="InterPro" id="IPR008266">
    <property type="entry name" value="Tyr_kinase_AS"/>
</dbReference>
<dbReference type="Pfam" id="PF07714">
    <property type="entry name" value="PK_Tyr_Ser-Thr"/>
    <property type="match status" value="1"/>
</dbReference>
<keyword evidence="4" id="KW-1133">Transmembrane helix</keyword>
<reference evidence="9" key="1">
    <citation type="submission" date="2025-08" db="UniProtKB">
        <authorList>
            <consortium name="RefSeq"/>
        </authorList>
    </citation>
    <scope>IDENTIFICATION</scope>
</reference>
<dbReference type="Proteomes" id="UP001652625">
    <property type="component" value="Chromosome 04"/>
</dbReference>
<dbReference type="CDD" id="cd00192">
    <property type="entry name" value="PTKc"/>
    <property type="match status" value="1"/>
</dbReference>
<dbReference type="Pfam" id="PF07645">
    <property type="entry name" value="EGF_CA"/>
    <property type="match status" value="2"/>
</dbReference>
<comment type="caution">
    <text evidence="3">Lacks conserved residue(s) required for the propagation of feature annotation.</text>
</comment>
<dbReference type="PROSITE" id="PS00010">
    <property type="entry name" value="ASX_HYDROXYL"/>
    <property type="match status" value="2"/>
</dbReference>
<proteinExistence type="predicted"/>
<feature type="transmembrane region" description="Helical" evidence="4">
    <location>
        <begin position="676"/>
        <end position="700"/>
    </location>
</feature>
<keyword evidence="8" id="KW-1185">Reference proteome</keyword>
<evidence type="ECO:0000256" key="1">
    <source>
        <dbReference type="ARBA" id="ARBA00022536"/>
    </source>
</evidence>
<dbReference type="PROSITE" id="PS01186">
    <property type="entry name" value="EGF_2"/>
    <property type="match status" value="2"/>
</dbReference>
<gene>
    <name evidence="9" type="primary">LOC136079519</name>
</gene>
<dbReference type="SMART" id="SM00179">
    <property type="entry name" value="EGF_CA"/>
    <property type="match status" value="2"/>
</dbReference>
<evidence type="ECO:0000259" key="7">
    <source>
        <dbReference type="PROSITE" id="PS50026"/>
    </source>
</evidence>
<dbReference type="GeneID" id="136079519"/>
<dbReference type="PRINTS" id="PR00109">
    <property type="entry name" value="TYRKINASE"/>
</dbReference>
<feature type="domain" description="EGF-like" evidence="7">
    <location>
        <begin position="618"/>
        <end position="660"/>
    </location>
</feature>
<dbReference type="RefSeq" id="XP_065651335.1">
    <property type="nucleotide sequence ID" value="XM_065795263.1"/>
</dbReference>
<evidence type="ECO:0000256" key="2">
    <source>
        <dbReference type="ARBA" id="ARBA00023157"/>
    </source>
</evidence>
<organism evidence="8 9">
    <name type="scientific">Hydra vulgaris</name>
    <name type="common">Hydra</name>
    <name type="synonym">Hydra attenuata</name>
    <dbReference type="NCBI Taxonomy" id="6087"/>
    <lineage>
        <taxon>Eukaryota</taxon>
        <taxon>Metazoa</taxon>
        <taxon>Cnidaria</taxon>
        <taxon>Hydrozoa</taxon>
        <taxon>Hydroidolina</taxon>
        <taxon>Anthoathecata</taxon>
        <taxon>Aplanulata</taxon>
        <taxon>Hydridae</taxon>
        <taxon>Hydra</taxon>
    </lineage>
</organism>
<dbReference type="InterPro" id="IPR011009">
    <property type="entry name" value="Kinase-like_dom_sf"/>
</dbReference>
<dbReference type="InterPro" id="IPR049883">
    <property type="entry name" value="NOTCH1_EGF-like"/>
</dbReference>
<dbReference type="PROSITE" id="PS50011">
    <property type="entry name" value="PROTEIN_KINASE_DOM"/>
    <property type="match status" value="1"/>
</dbReference>
<keyword evidence="2" id="KW-1015">Disulfide bond</keyword>
<dbReference type="Gene3D" id="1.10.510.10">
    <property type="entry name" value="Transferase(Phosphotransferase) domain 1"/>
    <property type="match status" value="1"/>
</dbReference>
<evidence type="ECO:0000256" key="5">
    <source>
        <dbReference type="SAM" id="SignalP"/>
    </source>
</evidence>
<evidence type="ECO:0000256" key="3">
    <source>
        <dbReference type="PROSITE-ProRule" id="PRU00076"/>
    </source>
</evidence>
<dbReference type="PROSITE" id="PS00109">
    <property type="entry name" value="PROTEIN_KINASE_TYR"/>
    <property type="match status" value="1"/>
</dbReference>
<feature type="chain" id="PRO_5045943227" evidence="5">
    <location>
        <begin position="27"/>
        <end position="1096"/>
    </location>
</feature>
<dbReference type="PANTHER" id="PTHR24416:SF583">
    <property type="entry name" value="RECEPTOR PROTEIN-TYROSINE KINASE"/>
    <property type="match status" value="1"/>
</dbReference>
<dbReference type="SMART" id="SM00181">
    <property type="entry name" value="EGF"/>
    <property type="match status" value="2"/>
</dbReference>
<dbReference type="InterPro" id="IPR000152">
    <property type="entry name" value="EGF-type_Asp/Asn_hydroxyl_site"/>
</dbReference>
<dbReference type="InterPro" id="IPR001881">
    <property type="entry name" value="EGF-like_Ca-bd_dom"/>
</dbReference>
<protein>
    <submittedName>
        <fullName evidence="9">Uncharacterized protein LOC136079519 isoform X1</fullName>
    </submittedName>
</protein>
<dbReference type="SMART" id="SM00219">
    <property type="entry name" value="TyrKc"/>
    <property type="match status" value="1"/>
</dbReference>
<feature type="signal peptide" evidence="5">
    <location>
        <begin position="1"/>
        <end position="26"/>
    </location>
</feature>
<dbReference type="InterPro" id="IPR018097">
    <property type="entry name" value="EGF_Ca-bd_CS"/>
</dbReference>
<dbReference type="SUPFAM" id="SSF56112">
    <property type="entry name" value="Protein kinase-like (PK-like)"/>
    <property type="match status" value="1"/>
</dbReference>